<feature type="transmembrane region" description="Helical" evidence="7">
    <location>
        <begin position="53"/>
        <end position="76"/>
    </location>
</feature>
<dbReference type="InterPro" id="IPR035906">
    <property type="entry name" value="MetI-like_sf"/>
</dbReference>
<accession>A0A5C1QJ71</accession>
<dbReference type="PANTHER" id="PTHR30151">
    <property type="entry name" value="ALKANE SULFONATE ABC TRANSPORTER-RELATED, MEMBRANE SUBUNIT"/>
    <property type="match status" value="1"/>
</dbReference>
<dbReference type="PROSITE" id="PS50928">
    <property type="entry name" value="ABC_TM1"/>
    <property type="match status" value="1"/>
</dbReference>
<feature type="transmembrane region" description="Helical" evidence="7">
    <location>
        <begin position="88"/>
        <end position="107"/>
    </location>
</feature>
<feature type="transmembrane region" description="Helical" evidence="7">
    <location>
        <begin position="175"/>
        <end position="192"/>
    </location>
</feature>
<proteinExistence type="inferred from homology"/>
<organism evidence="9 10">
    <name type="scientific">Oceanispirochaeta crateris</name>
    <dbReference type="NCBI Taxonomy" id="2518645"/>
    <lineage>
        <taxon>Bacteria</taxon>
        <taxon>Pseudomonadati</taxon>
        <taxon>Spirochaetota</taxon>
        <taxon>Spirochaetia</taxon>
        <taxon>Spirochaetales</taxon>
        <taxon>Spirochaetaceae</taxon>
        <taxon>Oceanispirochaeta</taxon>
    </lineage>
</organism>
<dbReference type="GO" id="GO:0005886">
    <property type="term" value="C:plasma membrane"/>
    <property type="evidence" value="ECO:0007669"/>
    <property type="project" value="UniProtKB-SubCell"/>
</dbReference>
<keyword evidence="2 7" id="KW-0813">Transport</keyword>
<dbReference type="Pfam" id="PF00528">
    <property type="entry name" value="BPD_transp_1"/>
    <property type="match status" value="1"/>
</dbReference>
<dbReference type="SUPFAM" id="SSF161098">
    <property type="entry name" value="MetI-like"/>
    <property type="match status" value="1"/>
</dbReference>
<dbReference type="GO" id="GO:0055085">
    <property type="term" value="P:transmembrane transport"/>
    <property type="evidence" value="ECO:0007669"/>
    <property type="project" value="InterPro"/>
</dbReference>
<dbReference type="OrthoDB" id="9804353at2"/>
<evidence type="ECO:0000256" key="5">
    <source>
        <dbReference type="ARBA" id="ARBA00022989"/>
    </source>
</evidence>
<evidence type="ECO:0000256" key="6">
    <source>
        <dbReference type="ARBA" id="ARBA00023136"/>
    </source>
</evidence>
<reference evidence="9 10" key="1">
    <citation type="submission" date="2019-02" db="EMBL/GenBank/DDBJ databases">
        <title>Complete Genome Sequence and Methylome Analysis of free living Spirochaetas.</title>
        <authorList>
            <person name="Fomenkov A."/>
            <person name="Dubinina G."/>
            <person name="Leshcheva N."/>
            <person name="Mikheeva N."/>
            <person name="Grabovich M."/>
            <person name="Vincze T."/>
            <person name="Roberts R.J."/>
        </authorList>
    </citation>
    <scope>NUCLEOTIDE SEQUENCE [LARGE SCALE GENOMIC DNA]</scope>
    <source>
        <strain evidence="9 10">K2</strain>
    </source>
</reference>
<dbReference type="InterPro" id="IPR000515">
    <property type="entry name" value="MetI-like"/>
</dbReference>
<evidence type="ECO:0000256" key="7">
    <source>
        <dbReference type="RuleBase" id="RU363032"/>
    </source>
</evidence>
<protein>
    <submittedName>
        <fullName evidence="9">ABC transporter permease</fullName>
    </submittedName>
</protein>
<keyword evidence="3" id="KW-1003">Cell membrane</keyword>
<dbReference type="Proteomes" id="UP000324209">
    <property type="component" value="Chromosome"/>
</dbReference>
<evidence type="ECO:0000256" key="4">
    <source>
        <dbReference type="ARBA" id="ARBA00022692"/>
    </source>
</evidence>
<dbReference type="AlphaFoldDB" id="A0A5C1QJ71"/>
<dbReference type="KEGG" id="ock:EXM22_00950"/>
<sequence>MKKMLPPLVLLIALWWCSSLIIDKPFFPTPDRVVLEMVQQFLMGDLTSHLMTSLFRVFAALVFSFFPALFLGIAAGRSPGFDSLISPAVYLLYPVPKVALLPIILLFLGLGNFSKIFFVSLVVFFQFYLNLRDETAGISRQYFDSLTSLGGSKRNELRHIILPALMPRIFSSLRMTLGTAIAILFLAETFATRRGIGWYIMDAWSRIAYTEMYTGILALSLAGFLLFLILDLSETFFCRWK</sequence>
<dbReference type="PANTHER" id="PTHR30151:SF0">
    <property type="entry name" value="ABC TRANSPORTER PERMEASE PROTEIN MJ0413-RELATED"/>
    <property type="match status" value="1"/>
</dbReference>
<evidence type="ECO:0000259" key="8">
    <source>
        <dbReference type="PROSITE" id="PS50928"/>
    </source>
</evidence>
<dbReference type="Gene3D" id="1.10.3720.10">
    <property type="entry name" value="MetI-like"/>
    <property type="match status" value="1"/>
</dbReference>
<comment type="subcellular location">
    <subcellularLocation>
        <location evidence="1 7">Cell membrane</location>
        <topology evidence="1 7">Multi-pass membrane protein</topology>
    </subcellularLocation>
</comment>
<keyword evidence="5 7" id="KW-1133">Transmembrane helix</keyword>
<comment type="similarity">
    <text evidence="7">Belongs to the binding-protein-dependent transport system permease family.</text>
</comment>
<gene>
    <name evidence="9" type="ORF">EXM22_00950</name>
</gene>
<evidence type="ECO:0000256" key="1">
    <source>
        <dbReference type="ARBA" id="ARBA00004651"/>
    </source>
</evidence>
<name>A0A5C1QJ71_9SPIO</name>
<feature type="domain" description="ABC transmembrane type-1" evidence="8">
    <location>
        <begin position="50"/>
        <end position="234"/>
    </location>
</feature>
<keyword evidence="6 7" id="KW-0472">Membrane</keyword>
<feature type="transmembrane region" description="Helical" evidence="7">
    <location>
        <begin position="113"/>
        <end position="131"/>
    </location>
</feature>
<evidence type="ECO:0000256" key="3">
    <source>
        <dbReference type="ARBA" id="ARBA00022475"/>
    </source>
</evidence>
<keyword evidence="4 7" id="KW-0812">Transmembrane</keyword>
<dbReference type="RefSeq" id="WP_149484707.1">
    <property type="nucleotide sequence ID" value="NZ_CP036150.1"/>
</dbReference>
<evidence type="ECO:0000313" key="10">
    <source>
        <dbReference type="Proteomes" id="UP000324209"/>
    </source>
</evidence>
<dbReference type="EMBL" id="CP036150">
    <property type="protein sequence ID" value="QEN06624.1"/>
    <property type="molecule type" value="Genomic_DNA"/>
</dbReference>
<keyword evidence="10" id="KW-1185">Reference proteome</keyword>
<evidence type="ECO:0000256" key="2">
    <source>
        <dbReference type="ARBA" id="ARBA00022448"/>
    </source>
</evidence>
<feature type="transmembrane region" description="Helical" evidence="7">
    <location>
        <begin position="212"/>
        <end position="232"/>
    </location>
</feature>
<evidence type="ECO:0000313" key="9">
    <source>
        <dbReference type="EMBL" id="QEN06624.1"/>
    </source>
</evidence>
<dbReference type="CDD" id="cd06261">
    <property type="entry name" value="TM_PBP2"/>
    <property type="match status" value="1"/>
</dbReference>